<evidence type="ECO:0000259" key="1">
    <source>
        <dbReference type="Pfam" id="PF12660"/>
    </source>
</evidence>
<evidence type="ECO:0000313" key="3">
    <source>
        <dbReference type="Proteomes" id="UP001061958"/>
    </source>
</evidence>
<proteinExistence type="predicted"/>
<name>A0A9C7PQF0_9RHOD</name>
<accession>A0A9C7PQF0</accession>
<gene>
    <name evidence="2" type="ORF">GpartN1_g445.t1</name>
</gene>
<feature type="domain" description="Transcription factor IIIC putative zinc-finger" evidence="1">
    <location>
        <begin position="605"/>
        <end position="663"/>
    </location>
</feature>
<dbReference type="InterPro" id="IPR015943">
    <property type="entry name" value="WD40/YVTN_repeat-like_dom_sf"/>
</dbReference>
<keyword evidence="3" id="KW-1185">Reference proteome</keyword>
<protein>
    <recommendedName>
        <fullName evidence="1">Transcription factor IIIC putative zinc-finger domain-containing protein</fullName>
    </recommendedName>
</protein>
<dbReference type="SMART" id="SM00320">
    <property type="entry name" value="WD40"/>
    <property type="match status" value="2"/>
</dbReference>
<dbReference type="Pfam" id="PF12660">
    <property type="entry name" value="zf-TFIIIC"/>
    <property type="match status" value="1"/>
</dbReference>
<dbReference type="SUPFAM" id="SSF50978">
    <property type="entry name" value="WD40 repeat-like"/>
    <property type="match status" value="1"/>
</dbReference>
<organism evidence="2 3">
    <name type="scientific">Galdieria partita</name>
    <dbReference type="NCBI Taxonomy" id="83374"/>
    <lineage>
        <taxon>Eukaryota</taxon>
        <taxon>Rhodophyta</taxon>
        <taxon>Bangiophyceae</taxon>
        <taxon>Galdieriales</taxon>
        <taxon>Galdieriaceae</taxon>
        <taxon>Galdieria</taxon>
    </lineage>
</organism>
<comment type="caution">
    <text evidence="2">The sequence shown here is derived from an EMBL/GenBank/DDBJ whole genome shotgun (WGS) entry which is preliminary data.</text>
</comment>
<reference evidence="2" key="1">
    <citation type="journal article" date="2022" name="Proc. Natl. Acad. Sci. U.S.A.">
        <title>Life cycle and functional genomics of the unicellular red alga Galdieria for elucidating algal and plant evolution and industrial use.</title>
        <authorList>
            <person name="Hirooka S."/>
            <person name="Itabashi T."/>
            <person name="Ichinose T.M."/>
            <person name="Onuma R."/>
            <person name="Fujiwara T."/>
            <person name="Yamashita S."/>
            <person name="Jong L.W."/>
            <person name="Tomita R."/>
            <person name="Iwane A.H."/>
            <person name="Miyagishima S.Y."/>
        </authorList>
    </citation>
    <scope>NUCLEOTIDE SEQUENCE</scope>
    <source>
        <strain evidence="2">NBRC 102759</strain>
    </source>
</reference>
<dbReference type="InterPro" id="IPR036322">
    <property type="entry name" value="WD40_repeat_dom_sf"/>
</dbReference>
<dbReference type="Gene3D" id="2.130.10.10">
    <property type="entry name" value="YVTN repeat-like/Quinoprotein amine dehydrogenase"/>
    <property type="match status" value="1"/>
</dbReference>
<reference evidence="2" key="2">
    <citation type="submission" date="2022-01" db="EMBL/GenBank/DDBJ databases">
        <authorList>
            <person name="Hirooka S."/>
            <person name="Miyagishima S.Y."/>
        </authorList>
    </citation>
    <scope>NUCLEOTIDE SEQUENCE</scope>
    <source>
        <strain evidence="2">NBRC 102759</strain>
    </source>
</reference>
<dbReference type="EMBL" id="BQMJ01000003">
    <property type="protein sequence ID" value="GJQ08654.1"/>
    <property type="molecule type" value="Genomic_DNA"/>
</dbReference>
<dbReference type="OrthoDB" id="7102at2759"/>
<dbReference type="Proteomes" id="UP001061958">
    <property type="component" value="Unassembled WGS sequence"/>
</dbReference>
<dbReference type="InterPro" id="IPR001680">
    <property type="entry name" value="WD40_rpt"/>
</dbReference>
<dbReference type="InterPro" id="IPR024764">
    <property type="entry name" value="TFIIIC_Znf"/>
</dbReference>
<evidence type="ECO:0000313" key="2">
    <source>
        <dbReference type="EMBL" id="GJQ08654.1"/>
    </source>
</evidence>
<sequence length="712" mass="81931">MEVTSNKWVPVLEKSFQMPTRNMKCLDWNEDNYLFVGFQGTLCALNLSNFNISEEDVNFPIKSQSEESDKVLFQRILTRLESDGDDLSELVAERNFLGFGELISVDVRKKEEEFLVLKGIPLRSLDFRKWLGNCIGAVLSGSRLNGVYLFLRKENEGSLILDTSSGSPWRNEYQFDIQVGVLTDISFCRDSCQLGYHHQEESLLFCFSGTRGAELWRICMNGNHSSSLEARCLQKLTNECVGSCKFVSSSSSAIISFGKQNGQIHICRLSDDRNSLLEVAQFYSNISSMIIEQCWFHMSNQIWIVMFCGGNSLCSVECEFLHDNQLQLKLVAATFDAHKAFITAICCNRWGHFATASLDGSVKLWTQKLQLIAFIRDEDYNYSIHGLAFSPNSICLAVLGNIRLETDERLTGAKPHSSVVIYCPFEGELYEQNYGQTWKCCLEDYCVMKETNLRPFVSWDIELANFRVWQWRKDQRQIDEFMKHIDIGYDSNESLVYRRILYCLKFLASKYFTVTWCESLLNEQSALISEHVCNSLKQLHNVKSKAFSSKGKSTRRRMNEELFHSLSSIEQGVVEAMLRYLQKWRPESFSEQREQFGILTDIHAESLEFCPICKERNLLPCSRNTPLVSSCLSGHIFRRCVLSLLPIVRSNNSLTCPSCWSGAIFFSSEMKWLSERYHCILCEQPMSFIEMNAEQELHLFRLLRNNISNQVG</sequence>
<dbReference type="AlphaFoldDB" id="A0A9C7PQF0"/>